<evidence type="ECO:0000256" key="7">
    <source>
        <dbReference type="RuleBase" id="RU365082"/>
    </source>
</evidence>
<dbReference type="Pfam" id="PF25065">
    <property type="entry name" value="RM3_Med14"/>
    <property type="match status" value="1"/>
</dbReference>
<evidence type="ECO:0000256" key="3">
    <source>
        <dbReference type="ARBA" id="ARBA00023015"/>
    </source>
</evidence>
<dbReference type="PANTHER" id="PTHR12809:SF2">
    <property type="entry name" value="MEDIATOR OF RNA POLYMERASE II TRANSCRIPTION SUBUNIT 14"/>
    <property type="match status" value="1"/>
</dbReference>
<accession>A0A1I7RJF4</accession>
<dbReference type="PANTHER" id="PTHR12809">
    <property type="entry name" value="MEDIATOR COMPLEX SUBUNIT"/>
    <property type="match status" value="1"/>
</dbReference>
<comment type="subunit">
    <text evidence="7">Component of the Mediator complex.</text>
</comment>
<evidence type="ECO:0000256" key="2">
    <source>
        <dbReference type="ARBA" id="ARBA00007813"/>
    </source>
</evidence>
<evidence type="ECO:0000256" key="6">
    <source>
        <dbReference type="ARBA" id="ARBA00023242"/>
    </source>
</evidence>
<evidence type="ECO:0000256" key="4">
    <source>
        <dbReference type="ARBA" id="ARBA00023159"/>
    </source>
</evidence>
<dbReference type="GO" id="GO:0003712">
    <property type="term" value="F:transcription coregulator activity"/>
    <property type="evidence" value="ECO:0007669"/>
    <property type="project" value="UniProtKB-UniRule"/>
</dbReference>
<name>A0A1I7RJF4_BURXY</name>
<dbReference type="Proteomes" id="UP000095284">
    <property type="component" value="Unplaced"/>
</dbReference>
<evidence type="ECO:0000256" key="1">
    <source>
        <dbReference type="ARBA" id="ARBA00004123"/>
    </source>
</evidence>
<keyword evidence="3 7" id="KW-0805">Transcription regulation</keyword>
<evidence type="ECO:0000256" key="5">
    <source>
        <dbReference type="ARBA" id="ARBA00023163"/>
    </source>
</evidence>
<feature type="compositionally biased region" description="Polar residues" evidence="8">
    <location>
        <begin position="1250"/>
        <end position="1273"/>
    </location>
</feature>
<dbReference type="GO" id="GO:0006357">
    <property type="term" value="P:regulation of transcription by RNA polymerase II"/>
    <property type="evidence" value="ECO:0007669"/>
    <property type="project" value="InterPro"/>
</dbReference>
<dbReference type="Pfam" id="PF08638">
    <property type="entry name" value="Med14"/>
    <property type="match status" value="1"/>
</dbReference>
<dbReference type="GO" id="GO:0016592">
    <property type="term" value="C:mediator complex"/>
    <property type="evidence" value="ECO:0007669"/>
    <property type="project" value="UniProtKB-UniRule"/>
</dbReference>
<feature type="domain" description="Mediator of RNA polymerase II transcription subunit 14 RM3" evidence="10">
    <location>
        <begin position="438"/>
        <end position="565"/>
    </location>
</feature>
<keyword evidence="4 7" id="KW-0010">Activator</keyword>
<evidence type="ECO:0000313" key="11">
    <source>
        <dbReference type="Proteomes" id="UP000095284"/>
    </source>
</evidence>
<evidence type="ECO:0000256" key="8">
    <source>
        <dbReference type="SAM" id="MobiDB-lite"/>
    </source>
</evidence>
<evidence type="ECO:0000259" key="10">
    <source>
        <dbReference type="Pfam" id="PF25065"/>
    </source>
</evidence>
<dbReference type="eggNOG" id="KOG1875">
    <property type="taxonomic scope" value="Eukaryota"/>
</dbReference>
<comment type="function">
    <text evidence="7">Component of the Mediator complex, a coactivator involved in the regulated transcription of nearly all RNA polymerase II-dependent genes. Mediator functions as a bridge to convey information from gene-specific regulatory proteins to the basal RNA polymerase II transcription machinery. Mediator is recruited to promoters by direct interactions with regulatory proteins and serves as a scaffold for the assembly of a functional preinitiation complex with RNA polymerase II and the general transcription factors.</text>
</comment>
<reference evidence="12" key="1">
    <citation type="submission" date="2016-11" db="UniProtKB">
        <authorList>
            <consortium name="WormBaseParasite"/>
        </authorList>
    </citation>
    <scope>IDENTIFICATION</scope>
</reference>
<evidence type="ECO:0000259" key="9">
    <source>
        <dbReference type="Pfam" id="PF08638"/>
    </source>
</evidence>
<feature type="domain" description="Mediator complex subunit MED14 N-terminal" evidence="9">
    <location>
        <begin position="82"/>
        <end position="271"/>
    </location>
</feature>
<comment type="similarity">
    <text evidence="2 7">Belongs to the Mediator complex subunit 14 family.</text>
</comment>
<dbReference type="WBParaSite" id="BXY_0083600.1">
    <property type="protein sequence ID" value="BXY_0083600.1"/>
    <property type="gene ID" value="BXY_0083600"/>
</dbReference>
<keyword evidence="5 7" id="KW-0804">Transcription</keyword>
<evidence type="ECO:0000313" key="12">
    <source>
        <dbReference type="WBParaSite" id="BXY_0083600.1"/>
    </source>
</evidence>
<dbReference type="InterPro" id="IPR013947">
    <property type="entry name" value="Mediator_Med14"/>
</dbReference>
<proteinExistence type="inferred from homology"/>
<protein>
    <recommendedName>
        <fullName evidence="7">Mediator of RNA polymerase II transcription subunit 14</fullName>
    </recommendedName>
    <alternativeName>
        <fullName evidence="7">Mediator complex subunit 14</fullName>
    </alternativeName>
</protein>
<dbReference type="InterPro" id="IPR055122">
    <property type="entry name" value="Med14_N"/>
</dbReference>
<organism evidence="11 12">
    <name type="scientific">Bursaphelenchus xylophilus</name>
    <name type="common">Pinewood nematode worm</name>
    <name type="synonym">Aphelenchoides xylophilus</name>
    <dbReference type="NCBI Taxonomy" id="6326"/>
    <lineage>
        <taxon>Eukaryota</taxon>
        <taxon>Metazoa</taxon>
        <taxon>Ecdysozoa</taxon>
        <taxon>Nematoda</taxon>
        <taxon>Chromadorea</taxon>
        <taxon>Rhabditida</taxon>
        <taxon>Tylenchina</taxon>
        <taxon>Tylenchomorpha</taxon>
        <taxon>Aphelenchoidea</taxon>
        <taxon>Aphelenchoididae</taxon>
        <taxon>Bursaphelenchus</taxon>
    </lineage>
</organism>
<feature type="compositionally biased region" description="Polar residues" evidence="8">
    <location>
        <begin position="1108"/>
        <end position="1148"/>
    </location>
</feature>
<feature type="compositionally biased region" description="Low complexity" evidence="8">
    <location>
        <begin position="1162"/>
        <end position="1174"/>
    </location>
</feature>
<dbReference type="GO" id="GO:0070847">
    <property type="term" value="C:core mediator complex"/>
    <property type="evidence" value="ECO:0007669"/>
    <property type="project" value="TreeGrafter"/>
</dbReference>
<feature type="region of interest" description="Disordered" evidence="8">
    <location>
        <begin position="1108"/>
        <end position="1185"/>
    </location>
</feature>
<comment type="subcellular location">
    <subcellularLocation>
        <location evidence="1 7">Nucleus</location>
    </subcellularLocation>
</comment>
<dbReference type="InterPro" id="IPR056879">
    <property type="entry name" value="RM3_Med14"/>
</dbReference>
<keyword evidence="6 7" id="KW-0539">Nucleus</keyword>
<sequence length="1281" mass="146981">MLFQNEKKSIFSDSQLPLTYDKVRLAVERGSQSREVMRQSLGVLMDRQNAPNPAERADPAASNGVVQRFPLPEVPDHYNTPFIPLNVLIDFAVQHCFHELTVLAELLPKKKETERKISVIQFAHSTRCIFLKLLALVKWLRQTRKLDITKNICFHLDQISFEFVETADILCHLRDELLSARMPIFQVQHAMEAVSTGRCIRIPQCIRKRYIPELTLKPKKQALTLYRLNQLIQRRLALEAANLPAGYNSVEVRNGTAILTAYNEFEATVSLLPPSPGAEPQWLLLHLNILVEDYEVGQGAPLVHPMQTNYLHEMCQHKMKEAENPLTALYEVLHKFCMKLQLDVLYCQGLYLVRSISPKFLAIESYDPRKESLVFSYWSQRKSQRPGKKTTQFESDYRIHIWRNQKEPNSILQIRHSPPTRPLPGLYKDNGSLTSIHRLVSETVLLRCGERLDQVFKLLKSITEDVKSEKPKIRMVGTAAVRLLFDLLPMDDCVDEEALQIAMNAFTGELICTVPALAAGRRNGREIKDLPELEELENNLKLKAADKKSVKKALQRLQIKLLKQRFEWVPAVHYRKVFEPFVNITCKGAKQIPQERICFQFCSEPKYFLLVGFQETAEVESQLRLFLCNTCGTKLSAIDLMTCNIVEDFSKKPDVFDRNLYDLAQNINAKMFFRANSRANLWQSLNRLSEKLLIERMNDQLRQLRINSSVWDFCEYRGYRVELLDFSSCDLPKEVTQYAQSLHHCRISTSVGRVIQWVIDMAVEYPATSIQLPSNALKSHKEVVIRHSRRFPFVQYLPAVSMIQCSSVCHALAIAAIERIRVCAVLHEPVRELELAAEVRRNVNIVDFHHYRLTIAYGEDRRFLMSVIYKPKLRGFGIVFTQAMNVQRDQRELMDSEENMVHISKYGIEKIADSKSFNEKETKNHVNHEIVVNGEEKELVDLNDYLYGYPQPPNPNKDASWNAHCIVAQHLTDDFNRNKDLVGLVHYLQHSYKVMDALKWIRPKRPHVLEEFDEKLEQKPPLERQAFVRDLKLNLITLSQHRMRLVMGVCHLELHLVKDNQVAIEGSIITDKRYHFQTMDEMPMFVEFWKFWSDGTATVIFDNNSNILEEDGNNPSPATALSPYTSHNGPPSAPSRSETTRSPQNRPNSAAGVYMVNSPGVQTTNTASTSQNSQQKKDGPPKRLPTVIVSADSLETVLSNYRFPNPDDVSEPTPLEQYLYAINAALFLQIPFQDSEDLKNSVKGIRRQIRPSSSPKNSNGSAKNDSPAPQNGRSEVEVTLD</sequence>
<feature type="region of interest" description="Disordered" evidence="8">
    <location>
        <begin position="1239"/>
        <end position="1281"/>
    </location>
</feature>